<dbReference type="PANTHER" id="PTHR43713">
    <property type="entry name" value="GLUTAMATE-1-SEMIALDEHYDE 2,1-AMINOMUTASE"/>
    <property type="match status" value="1"/>
</dbReference>
<protein>
    <recommendedName>
        <fullName evidence="8">Glutamate-1-semialdehyde 2,1-aminomutase</fullName>
        <shortName evidence="8">GSA</shortName>
        <ecNumber evidence="8">5.4.3.8</ecNumber>
    </recommendedName>
    <alternativeName>
        <fullName evidence="8">Glutamate-1-semialdehyde aminotransferase</fullName>
        <shortName evidence="8">GSA-AT</shortName>
    </alternativeName>
</protein>
<dbReference type="FunFam" id="3.40.640.10:FF:000021">
    <property type="entry name" value="Glutamate-1-semialdehyde 2,1-aminomutase"/>
    <property type="match status" value="1"/>
</dbReference>
<dbReference type="GO" id="GO:0030170">
    <property type="term" value="F:pyridoxal phosphate binding"/>
    <property type="evidence" value="ECO:0007669"/>
    <property type="project" value="InterPro"/>
</dbReference>
<dbReference type="Proteomes" id="UP000199077">
    <property type="component" value="Chromosome I"/>
</dbReference>
<sequence length="454" mass="46646">MGRMTGGSTAHPFDAPASDALLQRALAVTPGGVNSPVRAFRAVGGTPRFMVSGDGPYLTDADGREYVDLVCSWGPMILGHGHPQVQRAVLDAAARGFSFGTPSENEVALAEEIVRRVAPVDQVRLVSSGTEATMSAIRLARGYTGRSLVVKFAGCYHGHVDSLLAQAGSGVATFALPDSAGVPKEMAAETIVLPYNDLDAVAAAFAERGGEIAALITEASPGNMGVVPPAPGFTEGLRRITAEHGALLISDEVMTGFRCSVAGWYGLEAGEQGYAAGAPDLFTFGKVMGGGFPAAAFGGRADVMALLSPVGPVYQAGTLSGNPVATAAGLATLQLCTPALYERLGEVADALTAGLEEHLGAAGVPHVVQRAGSMFSVFFRDAAVRDYDAARAQHVPAYSAFFHSMLSQGVYLPPSAFESWFVSGAHDEAAVDRVLAALPAAASAAAESFATISS</sequence>
<evidence type="ECO:0000256" key="3">
    <source>
        <dbReference type="ARBA" id="ARBA00004819"/>
    </source>
</evidence>
<evidence type="ECO:0000256" key="5">
    <source>
        <dbReference type="ARBA" id="ARBA00022898"/>
    </source>
</evidence>
<dbReference type="EC" id="5.4.3.8" evidence="8"/>
<evidence type="ECO:0000256" key="7">
    <source>
        <dbReference type="ARBA" id="ARBA00023244"/>
    </source>
</evidence>
<proteinExistence type="inferred from homology"/>
<comment type="similarity">
    <text evidence="4 8">Belongs to the class-III pyridoxal-phosphate-dependent aminotransferase family. HemL subfamily.</text>
</comment>
<comment type="subcellular location">
    <subcellularLocation>
        <location evidence="8">Cytoplasm</location>
    </subcellularLocation>
</comment>
<dbReference type="GO" id="GO:0005737">
    <property type="term" value="C:cytoplasm"/>
    <property type="evidence" value="ECO:0007669"/>
    <property type="project" value="UniProtKB-SubCell"/>
</dbReference>
<dbReference type="NCBIfam" id="TIGR00713">
    <property type="entry name" value="hemL"/>
    <property type="match status" value="1"/>
</dbReference>
<dbReference type="EMBL" id="LT629711">
    <property type="protein sequence ID" value="SDP71361.1"/>
    <property type="molecule type" value="Genomic_DNA"/>
</dbReference>
<reference evidence="10" key="1">
    <citation type="submission" date="2016-10" db="EMBL/GenBank/DDBJ databases">
        <authorList>
            <person name="Varghese N."/>
            <person name="Submissions S."/>
        </authorList>
    </citation>
    <scope>NUCLEOTIDE SEQUENCE [LARGE SCALE GENOMIC DNA]</scope>
    <source>
        <strain evidence="10">DSM 22329</strain>
    </source>
</reference>
<dbReference type="GO" id="GO:0006782">
    <property type="term" value="P:protoporphyrinogen IX biosynthetic process"/>
    <property type="evidence" value="ECO:0007669"/>
    <property type="project" value="UniProtKB-UniRule"/>
</dbReference>
<comment type="catalytic activity">
    <reaction evidence="1 8">
        <text>(S)-4-amino-5-oxopentanoate = 5-aminolevulinate</text>
        <dbReference type="Rhea" id="RHEA:14265"/>
        <dbReference type="ChEBI" id="CHEBI:57501"/>
        <dbReference type="ChEBI" id="CHEBI:356416"/>
        <dbReference type="EC" id="5.4.3.8"/>
    </reaction>
</comment>
<feature type="modified residue" description="N6-(pyridoxal phosphate)lysine" evidence="8">
    <location>
        <position position="286"/>
    </location>
</feature>
<evidence type="ECO:0000256" key="8">
    <source>
        <dbReference type="HAMAP-Rule" id="MF_00375"/>
    </source>
</evidence>
<dbReference type="AlphaFoldDB" id="A0A1H0UZ22"/>
<keyword evidence="10" id="KW-1185">Reference proteome</keyword>
<name>A0A1H0UZ22_9MICO</name>
<accession>A0A1H0UZ22</accession>
<dbReference type="PANTHER" id="PTHR43713:SF3">
    <property type="entry name" value="GLUTAMATE-1-SEMIALDEHYDE 2,1-AMINOMUTASE 1, CHLOROPLASTIC-RELATED"/>
    <property type="match status" value="1"/>
</dbReference>
<comment type="pathway">
    <text evidence="3">Porphyrin-containing compound metabolism; protoporphyrin-IX biosynthesis; 5-aminolevulinate from L-glutamyl-tRNA(Glu): step 2/2.</text>
</comment>
<keyword evidence="8" id="KW-0963">Cytoplasm</keyword>
<organism evidence="9 10">
    <name type="scientific">Pedococcus dokdonensis</name>
    <dbReference type="NCBI Taxonomy" id="443156"/>
    <lineage>
        <taxon>Bacteria</taxon>
        <taxon>Bacillati</taxon>
        <taxon>Actinomycetota</taxon>
        <taxon>Actinomycetes</taxon>
        <taxon>Micrococcales</taxon>
        <taxon>Intrasporangiaceae</taxon>
        <taxon>Pedococcus</taxon>
    </lineage>
</organism>
<dbReference type="SUPFAM" id="SSF53383">
    <property type="entry name" value="PLP-dependent transferases"/>
    <property type="match status" value="1"/>
</dbReference>
<dbReference type="Gene3D" id="3.90.1150.10">
    <property type="entry name" value="Aspartate Aminotransferase, domain 1"/>
    <property type="match status" value="1"/>
</dbReference>
<evidence type="ECO:0000256" key="2">
    <source>
        <dbReference type="ARBA" id="ARBA00001933"/>
    </source>
</evidence>
<dbReference type="HAMAP" id="MF_00375">
    <property type="entry name" value="HemL_aminotrans_3"/>
    <property type="match status" value="1"/>
</dbReference>
<dbReference type="GO" id="GO:0042286">
    <property type="term" value="F:glutamate-1-semialdehyde 2,1-aminomutase activity"/>
    <property type="evidence" value="ECO:0007669"/>
    <property type="project" value="UniProtKB-UniRule"/>
</dbReference>
<evidence type="ECO:0000313" key="9">
    <source>
        <dbReference type="EMBL" id="SDP71361.1"/>
    </source>
</evidence>
<dbReference type="InterPro" id="IPR004639">
    <property type="entry name" value="4pyrrol_synth_GluAld_NH2Trfase"/>
</dbReference>
<comment type="subunit">
    <text evidence="8">Homodimer.</text>
</comment>
<dbReference type="GO" id="GO:0008483">
    <property type="term" value="F:transaminase activity"/>
    <property type="evidence" value="ECO:0007669"/>
    <property type="project" value="InterPro"/>
</dbReference>
<keyword evidence="6 8" id="KW-0413">Isomerase</keyword>
<dbReference type="UniPathway" id="UPA00251">
    <property type="reaction ID" value="UER00317"/>
</dbReference>
<comment type="cofactor">
    <cofactor evidence="2 8">
        <name>pyridoxal 5'-phosphate</name>
        <dbReference type="ChEBI" id="CHEBI:597326"/>
    </cofactor>
</comment>
<dbReference type="Gene3D" id="3.40.640.10">
    <property type="entry name" value="Type I PLP-dependent aspartate aminotransferase-like (Major domain)"/>
    <property type="match status" value="1"/>
</dbReference>
<evidence type="ECO:0000256" key="6">
    <source>
        <dbReference type="ARBA" id="ARBA00023235"/>
    </source>
</evidence>
<keyword evidence="7 8" id="KW-0627">Porphyrin biosynthesis</keyword>
<evidence type="ECO:0000313" key="10">
    <source>
        <dbReference type="Proteomes" id="UP000199077"/>
    </source>
</evidence>
<evidence type="ECO:0000256" key="4">
    <source>
        <dbReference type="ARBA" id="ARBA00008981"/>
    </source>
</evidence>
<evidence type="ECO:0000256" key="1">
    <source>
        <dbReference type="ARBA" id="ARBA00001579"/>
    </source>
</evidence>
<dbReference type="NCBIfam" id="NF000818">
    <property type="entry name" value="PRK00062.1"/>
    <property type="match status" value="1"/>
</dbReference>
<gene>
    <name evidence="8" type="primary">hemL</name>
    <name evidence="9" type="ORF">SAMN04489867_3574</name>
</gene>
<keyword evidence="5 8" id="KW-0663">Pyridoxal phosphate</keyword>
<dbReference type="InterPro" id="IPR005814">
    <property type="entry name" value="Aminotrans_3"/>
</dbReference>
<dbReference type="STRING" id="443156.SAMN04489867_3574"/>
<dbReference type="CDD" id="cd00610">
    <property type="entry name" value="OAT_like"/>
    <property type="match status" value="1"/>
</dbReference>
<dbReference type="InterPro" id="IPR015422">
    <property type="entry name" value="PyrdxlP-dep_Trfase_small"/>
</dbReference>
<dbReference type="Pfam" id="PF00202">
    <property type="entry name" value="Aminotran_3"/>
    <property type="match status" value="1"/>
</dbReference>
<dbReference type="InterPro" id="IPR015421">
    <property type="entry name" value="PyrdxlP-dep_Trfase_major"/>
</dbReference>
<dbReference type="InterPro" id="IPR015424">
    <property type="entry name" value="PyrdxlP-dep_Trfase"/>
</dbReference>